<name>A0AAN8RBR4_9PEZI</name>
<comment type="caution">
    <text evidence="1">The sequence shown here is derived from an EMBL/GenBank/DDBJ whole genome shotgun (WGS) entry which is preliminary data.</text>
</comment>
<gene>
    <name evidence="1" type="ORF">TWF718_009833</name>
</gene>
<evidence type="ECO:0000313" key="1">
    <source>
        <dbReference type="EMBL" id="KAK6337047.1"/>
    </source>
</evidence>
<dbReference type="Proteomes" id="UP001313282">
    <property type="component" value="Unassembled WGS sequence"/>
</dbReference>
<protein>
    <submittedName>
        <fullName evidence="1">Uncharacterized protein</fullName>
    </submittedName>
</protein>
<sequence>MATRSTFPRLNRSDRFSSHHNLRFQWIAFASHRRINLSPKGSRTIKIELTSRNAIRPRGDNDSVFDNCVITFPTTSAATSHELKLSFNPCIIEGYTALGNGSFVIYLDGDLEHPSFAVEERRPPSEQYTQCISKKGTLVKYLTEDFWKHKVIILGGAPSDILQQFCQKFRLYNAALPLDIAMNPAACALLRRRIISFRNIRLDQIFPKISPPIDAREQQYIIKRACEVHEVENWQAILDTVEGRSGDFAHDLSTSELYVNNELFTNEALATIAWVSVWSREQSPRPRFYVFPLNHQSRIPRGIFSIQQDDYFLQYGPDPEQEPDECDEEGLMMVWGGNGVPKPHGRGQGALKPPIPKLLEWSIQHYAKQRKYDTSQQLASYFDGVNIKTKYESRFRTINEGLVAALIRSYTSRCEAREGMSHPPQYSPDVESNYVDLARRSRLRPSRKELTWLIIRRHINARWPKLIVEYEELLERQTPAARTWFTLQERSYCKKLSRAPIIP</sequence>
<accession>A0AAN8RBR4</accession>
<proteinExistence type="predicted"/>
<reference evidence="1 2" key="1">
    <citation type="submission" date="2019-10" db="EMBL/GenBank/DDBJ databases">
        <authorList>
            <person name="Palmer J.M."/>
        </authorList>
    </citation>
    <scope>NUCLEOTIDE SEQUENCE [LARGE SCALE GENOMIC DNA]</scope>
    <source>
        <strain evidence="1 2">TWF718</strain>
    </source>
</reference>
<evidence type="ECO:0000313" key="2">
    <source>
        <dbReference type="Proteomes" id="UP001313282"/>
    </source>
</evidence>
<dbReference type="AlphaFoldDB" id="A0AAN8RBR4"/>
<dbReference type="EMBL" id="JAVHNR010000007">
    <property type="protein sequence ID" value="KAK6337047.1"/>
    <property type="molecule type" value="Genomic_DNA"/>
</dbReference>
<keyword evidence="2" id="KW-1185">Reference proteome</keyword>
<organism evidence="1 2">
    <name type="scientific">Orbilia javanica</name>
    <dbReference type="NCBI Taxonomy" id="47235"/>
    <lineage>
        <taxon>Eukaryota</taxon>
        <taxon>Fungi</taxon>
        <taxon>Dikarya</taxon>
        <taxon>Ascomycota</taxon>
        <taxon>Pezizomycotina</taxon>
        <taxon>Orbiliomycetes</taxon>
        <taxon>Orbiliales</taxon>
        <taxon>Orbiliaceae</taxon>
        <taxon>Orbilia</taxon>
    </lineage>
</organism>